<evidence type="ECO:0000313" key="1">
    <source>
        <dbReference type="EMBL" id="QKU22853.1"/>
    </source>
</evidence>
<dbReference type="EMBL" id="CP054803">
    <property type="protein sequence ID" value="QKU22853.1"/>
    <property type="molecule type" value="Genomic_DNA"/>
</dbReference>
<dbReference type="AlphaFoldDB" id="A0A6N1MLG4"/>
<protein>
    <recommendedName>
        <fullName evidence="3">Integrase</fullName>
    </recommendedName>
</protein>
<dbReference type="RefSeq" id="WP_174894692.1">
    <property type="nucleotide sequence ID" value="NZ_CP054803.1"/>
</dbReference>
<sequence length="660" mass="76536">MNNIVNFYSERPVIITDAEKFIDSITLPDYQFRNLVVVGKSGGRQLYCDFGSLCYLNKTKLLQKKHSCRVVEQTLDKTLEKLLDLLVKNRLGTLSATSVRNYFNDLRIFSSYYFENLSHLAFNDYTACVQCYKDTTELLLLKKANLLASSKKCYSDFFKLTVIQRVFAESVCLLHNIDLNNFKLISKNLSEVKLPKSDSVASKEELIAFYDFNKKLFYAIRDFLINNKQYPFVFSSEYNSKIIYYPYSVESANRSRKYPNLLFKENGFLRNKVEIENIINNYVETMSGEKLKSTKLILMDTYDKYKNWLIQNHVDERSRSKATLINYAITAFSMCFYCESSINQQQLFDLKLDDLSDFNPSIKGVRVCVIKARANYKKTELLIAAPMLRFLKDYKEFRSWALSFTSTPNIDNLFFELDVSNGSTDCFKVSNFSVNKTSRLRRWIKTFIADFRWIAPQLIRRTVGTVFFNETKSTVVTSKKLGNTPNVVGRHYVNASDGEHSEQMDTFFQTLHDSISNKYRKTNHIVAVHIDETTTSTTPVGGCRTQNPMRLSEFTEDFEAPNCSNFASCLFCQNYVAHSGKADIRKLMSLKKIFIMAGETEESLVMINRINEILKALYDKYPEKKIDFISVAESVQCGELDEFWQDHLNMLLDLKVDFYD</sequence>
<organism evidence="1 2">
    <name type="scientific">Acinetobacter lwoffii</name>
    <dbReference type="NCBI Taxonomy" id="28090"/>
    <lineage>
        <taxon>Bacteria</taxon>
        <taxon>Pseudomonadati</taxon>
        <taxon>Pseudomonadota</taxon>
        <taxon>Gammaproteobacteria</taxon>
        <taxon>Moraxellales</taxon>
        <taxon>Moraxellaceae</taxon>
        <taxon>Acinetobacter</taxon>
    </lineage>
</organism>
<gene>
    <name evidence="1" type="ORF">FOB19_16520</name>
</gene>
<proteinExistence type="predicted"/>
<evidence type="ECO:0008006" key="3">
    <source>
        <dbReference type="Google" id="ProtNLM"/>
    </source>
</evidence>
<reference evidence="1 2" key="1">
    <citation type="submission" date="2019-11" db="EMBL/GenBank/DDBJ databases">
        <title>FDA dAtabase for Regulatory Grade micrObial Sequences (FDA-ARGOS): Supporting development and validation of Infectious Disease Dx tests.</title>
        <authorList>
            <person name="Patel R."/>
            <person name="Rucinski S."/>
            <person name="Tallon L."/>
            <person name="Sadzewicz L."/>
            <person name="Vavikolanu K."/>
            <person name="Mehta A."/>
            <person name="Aluvathingal J."/>
            <person name="Nadendla S."/>
            <person name="Nandy P."/>
            <person name="Geyer C."/>
            <person name="Yan Y."/>
            <person name="Sichtig H."/>
        </authorList>
    </citation>
    <scope>NUCLEOTIDE SEQUENCE [LARGE SCALE GENOMIC DNA]</scope>
    <source>
        <strain evidence="1 2">FDAARGOS_557</strain>
    </source>
</reference>
<evidence type="ECO:0000313" key="2">
    <source>
        <dbReference type="Proteomes" id="UP000509126"/>
    </source>
</evidence>
<dbReference type="Proteomes" id="UP000509126">
    <property type="component" value="Chromosome"/>
</dbReference>
<name>A0A6N1MLG4_ACILW</name>
<accession>A0A6N1MLG4</accession>